<dbReference type="SUPFAM" id="SSF52540">
    <property type="entry name" value="P-loop containing nucleoside triphosphate hydrolases"/>
    <property type="match status" value="1"/>
</dbReference>
<organism evidence="5">
    <name type="scientific">Echinostoma caproni</name>
    <dbReference type="NCBI Taxonomy" id="27848"/>
    <lineage>
        <taxon>Eukaryota</taxon>
        <taxon>Metazoa</taxon>
        <taxon>Spiralia</taxon>
        <taxon>Lophotrochozoa</taxon>
        <taxon>Platyhelminthes</taxon>
        <taxon>Trematoda</taxon>
        <taxon>Digenea</taxon>
        <taxon>Plagiorchiida</taxon>
        <taxon>Echinostomata</taxon>
        <taxon>Echinostomatoidea</taxon>
        <taxon>Echinostomatidae</taxon>
        <taxon>Echinostoma</taxon>
    </lineage>
</organism>
<dbReference type="Proteomes" id="UP000272942">
    <property type="component" value="Unassembled WGS sequence"/>
</dbReference>
<evidence type="ECO:0000313" key="3">
    <source>
        <dbReference type="EMBL" id="VDP89303.1"/>
    </source>
</evidence>
<sequence length="305" mass="33925">MVSLLDSSRKALFSRCAVSDEEHSEDDDFFINSPASKRRRTSRVSKTDNRNLGHTLTLDDRARVPIGWKPLRTTKLGFESGSDTDESDRMSDFALDAFSEAHSIDEDDDSQSSTSRRAIPEWRSKAYLLLGPSGIGKTSMVYALAHDLGFKVFELNPSTRRSGKDLSDQFQVALDSHHVAKEHLLHTFSTFHMTSPKGLNLSCNSLVLLDEVDVLFDSDRGFWNGLDNLLQLGRRPIILTASDPAIIHELPISARVCRVKPPDKVSILGHLSPFVYCGMTGFAFRVPGLRFQATVSELAPNQYPG</sequence>
<protein>
    <submittedName>
        <fullName evidence="5">AAA domain-containing protein</fullName>
    </submittedName>
</protein>
<reference evidence="5" key="1">
    <citation type="submission" date="2016-06" db="UniProtKB">
        <authorList>
            <consortium name="WormBaseParasite"/>
        </authorList>
    </citation>
    <scope>IDENTIFICATION</scope>
</reference>
<dbReference type="PANTHER" id="PTHR23389:SF21">
    <property type="entry name" value="ATPASE FAMILY AAA DOMAIN-CONTAINING PROTEIN 5"/>
    <property type="match status" value="1"/>
</dbReference>
<dbReference type="InterPro" id="IPR003593">
    <property type="entry name" value="AAA+_ATPase"/>
</dbReference>
<name>A0A183AYN6_9TREM</name>
<dbReference type="EMBL" id="UZAN01052096">
    <property type="protein sequence ID" value="VDP89303.1"/>
    <property type="molecule type" value="Genomic_DNA"/>
</dbReference>
<keyword evidence="4" id="KW-1185">Reference proteome</keyword>
<evidence type="ECO:0000256" key="1">
    <source>
        <dbReference type="SAM" id="MobiDB-lite"/>
    </source>
</evidence>
<dbReference type="Pfam" id="PF00004">
    <property type="entry name" value="AAA"/>
    <property type="match status" value="1"/>
</dbReference>
<feature type="domain" description="AAA+ ATPase" evidence="2">
    <location>
        <begin position="123"/>
        <end position="266"/>
    </location>
</feature>
<proteinExistence type="predicted"/>
<dbReference type="GO" id="GO:0003677">
    <property type="term" value="F:DNA binding"/>
    <property type="evidence" value="ECO:0007669"/>
    <property type="project" value="TreeGrafter"/>
</dbReference>
<accession>A0A183AYN6</accession>
<dbReference type="InterPro" id="IPR003959">
    <property type="entry name" value="ATPase_AAA_core"/>
</dbReference>
<dbReference type="GO" id="GO:0005524">
    <property type="term" value="F:ATP binding"/>
    <property type="evidence" value="ECO:0007669"/>
    <property type="project" value="InterPro"/>
</dbReference>
<feature type="region of interest" description="Disordered" evidence="1">
    <location>
        <begin position="26"/>
        <end position="52"/>
    </location>
</feature>
<dbReference type="GO" id="GO:0016887">
    <property type="term" value="F:ATP hydrolysis activity"/>
    <property type="evidence" value="ECO:0007669"/>
    <property type="project" value="InterPro"/>
</dbReference>
<dbReference type="PANTHER" id="PTHR23389">
    <property type="entry name" value="CHROMOSOME TRANSMISSION FIDELITY FACTOR 18"/>
    <property type="match status" value="1"/>
</dbReference>
<dbReference type="InterPro" id="IPR027417">
    <property type="entry name" value="P-loop_NTPase"/>
</dbReference>
<dbReference type="AlphaFoldDB" id="A0A183AYN6"/>
<evidence type="ECO:0000313" key="4">
    <source>
        <dbReference type="Proteomes" id="UP000272942"/>
    </source>
</evidence>
<evidence type="ECO:0000313" key="5">
    <source>
        <dbReference type="WBParaSite" id="ECPE_0001210601-mRNA-1"/>
    </source>
</evidence>
<reference evidence="3 4" key="2">
    <citation type="submission" date="2018-11" db="EMBL/GenBank/DDBJ databases">
        <authorList>
            <consortium name="Pathogen Informatics"/>
        </authorList>
    </citation>
    <scope>NUCLEOTIDE SEQUENCE [LARGE SCALE GENOMIC DNA]</scope>
    <source>
        <strain evidence="3 4">Egypt</strain>
    </source>
</reference>
<dbReference type="Gene3D" id="3.40.50.300">
    <property type="entry name" value="P-loop containing nucleotide triphosphate hydrolases"/>
    <property type="match status" value="1"/>
</dbReference>
<dbReference type="OrthoDB" id="9996895at2759"/>
<dbReference type="SMART" id="SM00382">
    <property type="entry name" value="AAA"/>
    <property type="match status" value="1"/>
</dbReference>
<dbReference type="WBParaSite" id="ECPE_0001210601-mRNA-1">
    <property type="protein sequence ID" value="ECPE_0001210601-mRNA-1"/>
    <property type="gene ID" value="ECPE_0001210601"/>
</dbReference>
<dbReference type="GO" id="GO:0005634">
    <property type="term" value="C:nucleus"/>
    <property type="evidence" value="ECO:0007669"/>
    <property type="project" value="TreeGrafter"/>
</dbReference>
<evidence type="ECO:0000259" key="2">
    <source>
        <dbReference type="SMART" id="SM00382"/>
    </source>
</evidence>
<gene>
    <name evidence="3" type="ORF">ECPE_LOCUS12071</name>
</gene>